<dbReference type="InterPro" id="IPR002716">
    <property type="entry name" value="PIN_dom"/>
</dbReference>
<reference evidence="2 3" key="1">
    <citation type="submission" date="2020-08" db="EMBL/GenBank/DDBJ databases">
        <title>Genomic Encyclopedia of Type Strains, Phase IV (KMG-V): Genome sequencing to study the core and pangenomes of soil and plant-associated prokaryotes.</title>
        <authorList>
            <person name="Whitman W."/>
        </authorList>
    </citation>
    <scope>NUCLEOTIDE SEQUENCE [LARGE SCALE GENOMIC DNA]</scope>
    <source>
        <strain evidence="2 3">M8UP14</strain>
    </source>
</reference>
<accession>A0A7W7ZI43</accession>
<evidence type="ECO:0000259" key="1">
    <source>
        <dbReference type="Pfam" id="PF01850"/>
    </source>
</evidence>
<sequence>MSKPRIYCDANPIIELAKLAKKTHTPSRERELWFLSQMLKAAQNDEIELYTSSISIAECVPAGDDWSKDVQEFFVGVLTSGLMFRLVQDSIFVAEQARDLRWTHNLQLKGADAIHVASAIEAECTELISWDGDLNNERSIKKAAILTSLGLQVILPSQSKLLPIYYQSEPTPILAGLELPPIN</sequence>
<dbReference type="Pfam" id="PF01850">
    <property type="entry name" value="PIN"/>
    <property type="match status" value="1"/>
</dbReference>
<evidence type="ECO:0000313" key="2">
    <source>
        <dbReference type="EMBL" id="MBB5060231.1"/>
    </source>
</evidence>
<dbReference type="EMBL" id="JACHIP010000010">
    <property type="protein sequence ID" value="MBB5060231.1"/>
    <property type="molecule type" value="Genomic_DNA"/>
</dbReference>
<dbReference type="InterPro" id="IPR029060">
    <property type="entry name" value="PIN-like_dom_sf"/>
</dbReference>
<gene>
    <name evidence="2" type="ORF">HDF16_004967</name>
</gene>
<organism evidence="2 3">
    <name type="scientific">Granulicella aggregans</name>
    <dbReference type="NCBI Taxonomy" id="474949"/>
    <lineage>
        <taxon>Bacteria</taxon>
        <taxon>Pseudomonadati</taxon>
        <taxon>Acidobacteriota</taxon>
        <taxon>Terriglobia</taxon>
        <taxon>Terriglobales</taxon>
        <taxon>Acidobacteriaceae</taxon>
        <taxon>Granulicella</taxon>
    </lineage>
</organism>
<dbReference type="AlphaFoldDB" id="A0A7W7ZI43"/>
<dbReference type="Gene3D" id="3.40.50.1010">
    <property type="entry name" value="5'-nuclease"/>
    <property type="match status" value="1"/>
</dbReference>
<name>A0A7W7ZI43_9BACT</name>
<feature type="domain" description="PIN" evidence="1">
    <location>
        <begin position="7"/>
        <end position="134"/>
    </location>
</feature>
<dbReference type="SUPFAM" id="SSF88723">
    <property type="entry name" value="PIN domain-like"/>
    <property type="match status" value="1"/>
</dbReference>
<protein>
    <submittedName>
        <fullName evidence="2">Putative nucleic acid-binding protein</fullName>
    </submittedName>
</protein>
<dbReference type="Proteomes" id="UP000540989">
    <property type="component" value="Unassembled WGS sequence"/>
</dbReference>
<comment type="caution">
    <text evidence="2">The sequence shown here is derived from an EMBL/GenBank/DDBJ whole genome shotgun (WGS) entry which is preliminary data.</text>
</comment>
<evidence type="ECO:0000313" key="3">
    <source>
        <dbReference type="Proteomes" id="UP000540989"/>
    </source>
</evidence>
<dbReference type="RefSeq" id="WP_184222383.1">
    <property type="nucleotide sequence ID" value="NZ_JACHIP010000010.1"/>
</dbReference>
<keyword evidence="3" id="KW-1185">Reference proteome</keyword>
<proteinExistence type="predicted"/>